<comment type="caution">
    <text evidence="2">The sequence shown here is derived from an EMBL/GenBank/DDBJ whole genome shotgun (WGS) entry which is preliminary data.</text>
</comment>
<organism evidence="2 3">
    <name type="scientific">Gluconobacter oxydans</name>
    <name type="common">Gluconobacter suboxydans</name>
    <dbReference type="NCBI Taxonomy" id="442"/>
    <lineage>
        <taxon>Bacteria</taxon>
        <taxon>Pseudomonadati</taxon>
        <taxon>Pseudomonadota</taxon>
        <taxon>Alphaproteobacteria</taxon>
        <taxon>Acetobacterales</taxon>
        <taxon>Acetobacteraceae</taxon>
        <taxon>Gluconobacter</taxon>
    </lineage>
</organism>
<sequence>MKSHSPAPSRAAIEALAQALIDYLDVLDAPNEDLEPNGDEEADYDNEPDCDGEGLQTWEQPEPFTPYLVTGTNISTPRVEPVFGEPVATEHGVGRTITYRRVA</sequence>
<name>A0AB35AMN9_GLUOY</name>
<dbReference type="Proteomes" id="UP000603665">
    <property type="component" value="Unassembled WGS sequence"/>
</dbReference>
<feature type="region of interest" description="Disordered" evidence="1">
    <location>
        <begin position="29"/>
        <end position="65"/>
    </location>
</feature>
<dbReference type="RefSeq" id="WP_131973797.1">
    <property type="nucleotide sequence ID" value="NZ_BJNM01000006.1"/>
</dbReference>
<evidence type="ECO:0000256" key="1">
    <source>
        <dbReference type="SAM" id="MobiDB-lite"/>
    </source>
</evidence>
<dbReference type="AlphaFoldDB" id="A0AB35AMN9"/>
<dbReference type="EMBL" id="JABCQL010000007">
    <property type="protein sequence ID" value="MBF0856020.1"/>
    <property type="molecule type" value="Genomic_DNA"/>
</dbReference>
<accession>A0AB35AMN9</accession>
<evidence type="ECO:0000313" key="2">
    <source>
        <dbReference type="EMBL" id="MBF0856020.1"/>
    </source>
</evidence>
<protein>
    <submittedName>
        <fullName evidence="2">Uncharacterized protein</fullName>
    </submittedName>
</protein>
<evidence type="ECO:0000313" key="3">
    <source>
        <dbReference type="Proteomes" id="UP000603665"/>
    </source>
</evidence>
<proteinExistence type="predicted"/>
<reference evidence="2" key="2">
    <citation type="submission" date="2023-10" db="EMBL/GenBank/DDBJ databases">
        <title>Description of novel Gluconobacter species.</title>
        <authorList>
            <person name="Cleenwerck I."/>
            <person name="Cnockaert M."/>
            <person name="Borremans W."/>
            <person name="Wieme A.D."/>
            <person name="De Vuyst L."/>
            <person name="Vandamme P."/>
        </authorList>
    </citation>
    <scope>NUCLEOTIDE SEQUENCE</scope>
    <source>
        <strain evidence="2">LMG1408</strain>
    </source>
</reference>
<reference evidence="2" key="1">
    <citation type="submission" date="2020-04" db="EMBL/GenBank/DDBJ databases">
        <authorList>
            <person name="Sombolestani A."/>
        </authorList>
    </citation>
    <scope>NUCLEOTIDE SEQUENCE</scope>
    <source>
        <strain evidence="2">LMG1408</strain>
    </source>
</reference>
<gene>
    <name evidence="2" type="ORF">HKD20_05725</name>
</gene>
<feature type="compositionally biased region" description="Acidic residues" evidence="1">
    <location>
        <begin position="30"/>
        <end position="52"/>
    </location>
</feature>